<comment type="function">
    <text evidence="1">Part of the ABC transporter complex PstSACB involved in phosphate import.</text>
</comment>
<dbReference type="eggNOG" id="COG0226">
    <property type="taxonomic scope" value="Bacteria"/>
</dbReference>
<accession>K9E7U7</accession>
<reference evidence="12 13" key="1">
    <citation type="submission" date="2012-09" db="EMBL/GenBank/DDBJ databases">
        <title>The Genome Sequence of Alloiococcus otitis ATCC 51267.</title>
        <authorList>
            <consortium name="The Broad Institute Genome Sequencing Platform"/>
            <person name="Earl A."/>
            <person name="Ward D."/>
            <person name="Feldgarden M."/>
            <person name="Gevers D."/>
            <person name="Huys G."/>
            <person name="Walker B."/>
            <person name="Young S.K."/>
            <person name="Zeng Q."/>
            <person name="Gargeya S."/>
            <person name="Fitzgerald M."/>
            <person name="Haas B."/>
            <person name="Abouelleil A."/>
            <person name="Alvarado L."/>
            <person name="Arachchi H.M."/>
            <person name="Berlin A.M."/>
            <person name="Chapman S.B."/>
            <person name="Goldberg J."/>
            <person name="Griggs A."/>
            <person name="Gujja S."/>
            <person name="Hansen M."/>
            <person name="Howarth C."/>
            <person name="Imamovic A."/>
            <person name="Larimer J."/>
            <person name="McCowen C."/>
            <person name="Montmayeur A."/>
            <person name="Murphy C."/>
            <person name="Neiman D."/>
            <person name="Pearson M."/>
            <person name="Priest M."/>
            <person name="Roberts A."/>
            <person name="Saif S."/>
            <person name="Shea T."/>
            <person name="Sisk P."/>
            <person name="Sykes S."/>
            <person name="Wortman J."/>
            <person name="Nusbaum C."/>
            <person name="Birren B."/>
        </authorList>
    </citation>
    <scope>NUCLEOTIDE SEQUENCE [LARGE SCALE GENOMIC DNA]</scope>
    <source>
        <strain evidence="12 13">ATCC 51267</strain>
    </source>
</reference>
<keyword evidence="7" id="KW-0564">Palmitate</keyword>
<dbReference type="PANTHER" id="PTHR30570:SF1">
    <property type="entry name" value="PHOSPHATE-BINDING PROTEIN PSTS"/>
    <property type="match status" value="1"/>
</dbReference>
<dbReference type="RefSeq" id="WP_003778548.1">
    <property type="nucleotide sequence ID" value="NZ_JH992960.1"/>
</dbReference>
<comment type="caution">
    <text evidence="12">The sequence shown here is derived from an EMBL/GenBank/DDBJ whole genome shotgun (WGS) entry which is preliminary data.</text>
</comment>
<feature type="signal peptide" evidence="10">
    <location>
        <begin position="1"/>
        <end position="26"/>
    </location>
</feature>
<comment type="subcellular location">
    <subcellularLocation>
        <location evidence="2">Cell membrane</location>
        <topology evidence="2">Lipid-anchor</topology>
    </subcellularLocation>
</comment>
<evidence type="ECO:0000256" key="4">
    <source>
        <dbReference type="ARBA" id="ARBA00011529"/>
    </source>
</evidence>
<dbReference type="AlphaFoldDB" id="K9E7U7"/>
<evidence type="ECO:0000256" key="9">
    <source>
        <dbReference type="SAM" id="MobiDB-lite"/>
    </source>
</evidence>
<feature type="chain" id="PRO_5003926609" description="PBP domain-containing protein" evidence="10">
    <location>
        <begin position="27"/>
        <end position="337"/>
    </location>
</feature>
<dbReference type="PANTHER" id="PTHR30570">
    <property type="entry name" value="PERIPLASMIC PHOSPHATE BINDING COMPONENT OF PHOSPHATE ABC TRANSPORTER"/>
    <property type="match status" value="1"/>
</dbReference>
<evidence type="ECO:0000256" key="5">
    <source>
        <dbReference type="ARBA" id="ARBA00022592"/>
    </source>
</evidence>
<keyword evidence="8" id="KW-0449">Lipoprotein</keyword>
<keyword evidence="13" id="KW-1185">Reference proteome</keyword>
<comment type="subunit">
    <text evidence="4">The complex is composed of two ATP-binding proteins (PstB), two transmembrane proteins (PstC and PstA) and a solute-binding protein (PstS).</text>
</comment>
<dbReference type="STRING" id="883081.HMPREF9698_01440"/>
<evidence type="ECO:0000313" key="13">
    <source>
        <dbReference type="Proteomes" id="UP000009875"/>
    </source>
</evidence>
<evidence type="ECO:0000256" key="6">
    <source>
        <dbReference type="ARBA" id="ARBA00022729"/>
    </source>
</evidence>
<dbReference type="Pfam" id="PF12849">
    <property type="entry name" value="PBP_like_2"/>
    <property type="match status" value="2"/>
</dbReference>
<name>K9E7U7_9LACT</name>
<evidence type="ECO:0000256" key="2">
    <source>
        <dbReference type="ARBA" id="ARBA00004193"/>
    </source>
</evidence>
<feature type="compositionally biased region" description="Acidic residues" evidence="9">
    <location>
        <begin position="25"/>
        <end position="70"/>
    </location>
</feature>
<gene>
    <name evidence="12" type="ORF">HMPREF9698_01440</name>
</gene>
<keyword evidence="5" id="KW-0813">Transport</keyword>
<dbReference type="InterPro" id="IPR024370">
    <property type="entry name" value="PBP_domain"/>
</dbReference>
<comment type="similarity">
    <text evidence="3">Belongs to the PstS family.</text>
</comment>
<evidence type="ECO:0000256" key="8">
    <source>
        <dbReference type="ARBA" id="ARBA00023288"/>
    </source>
</evidence>
<evidence type="ECO:0000256" key="7">
    <source>
        <dbReference type="ARBA" id="ARBA00023139"/>
    </source>
</evidence>
<evidence type="ECO:0000256" key="1">
    <source>
        <dbReference type="ARBA" id="ARBA00002841"/>
    </source>
</evidence>
<evidence type="ECO:0000313" key="12">
    <source>
        <dbReference type="EMBL" id="EKU93279.1"/>
    </source>
</evidence>
<dbReference type="EMBL" id="AGXA01000022">
    <property type="protein sequence ID" value="EKU93279.1"/>
    <property type="molecule type" value="Genomic_DNA"/>
</dbReference>
<keyword evidence="5" id="KW-0592">Phosphate transport</keyword>
<keyword evidence="6 10" id="KW-0732">Signal</keyword>
<evidence type="ECO:0000256" key="10">
    <source>
        <dbReference type="SAM" id="SignalP"/>
    </source>
</evidence>
<protein>
    <recommendedName>
        <fullName evidence="11">PBP domain-containing protein</fullName>
    </recommendedName>
</protein>
<dbReference type="PATRIC" id="fig|883081.3.peg.1277"/>
<dbReference type="OrthoDB" id="9790048at2"/>
<dbReference type="GO" id="GO:0005886">
    <property type="term" value="C:plasma membrane"/>
    <property type="evidence" value="ECO:0007669"/>
    <property type="project" value="UniProtKB-SubCell"/>
</dbReference>
<dbReference type="Proteomes" id="UP000009875">
    <property type="component" value="Unassembled WGS sequence"/>
</dbReference>
<dbReference type="HOGENOM" id="CLU_073531_0_0_9"/>
<dbReference type="Gene3D" id="3.40.190.10">
    <property type="entry name" value="Periplasmic binding protein-like II"/>
    <property type="match status" value="4"/>
</dbReference>
<dbReference type="GO" id="GO:0006817">
    <property type="term" value="P:phosphate ion transport"/>
    <property type="evidence" value="ECO:0007669"/>
    <property type="project" value="UniProtKB-KW"/>
</dbReference>
<proteinExistence type="inferred from homology"/>
<dbReference type="InterPro" id="IPR050811">
    <property type="entry name" value="Phosphate_ABC_transporter"/>
</dbReference>
<feature type="domain" description="PBP" evidence="11">
    <location>
        <begin position="85"/>
        <end position="200"/>
    </location>
</feature>
<dbReference type="SUPFAM" id="SSF53850">
    <property type="entry name" value="Periplasmic binding protein-like II"/>
    <property type="match status" value="2"/>
</dbReference>
<evidence type="ECO:0000256" key="3">
    <source>
        <dbReference type="ARBA" id="ARBA00008725"/>
    </source>
</evidence>
<dbReference type="PROSITE" id="PS51257">
    <property type="entry name" value="PROKAR_LIPOPROTEIN"/>
    <property type="match status" value="1"/>
</dbReference>
<feature type="region of interest" description="Disordered" evidence="9">
    <location>
        <begin position="24"/>
        <end position="94"/>
    </location>
</feature>
<organism evidence="12 13">
    <name type="scientific">Alloiococcus otitis ATCC 51267</name>
    <dbReference type="NCBI Taxonomy" id="883081"/>
    <lineage>
        <taxon>Bacteria</taxon>
        <taxon>Bacillati</taxon>
        <taxon>Bacillota</taxon>
        <taxon>Bacilli</taxon>
        <taxon>Lactobacillales</taxon>
        <taxon>Carnobacteriaceae</taxon>
        <taxon>Alloiococcus</taxon>
    </lineage>
</organism>
<sequence length="337" mass="35556">MTLKKATKWMSVLSVSLILAACDQEAQDEAQDDQTEEAAPADDAGEESSDDQAGEEEGGDEEADGEEEAGDQAAGDFDYSSTLNASTREDGSGTRSAFVEIVGLEDEDGNDQIDQSITVQDGTNAVITGVQEDLYALGYVSVGAIQGNDDVKALQVEGVEPTPENIKAGDYEIARDFNLVYGEDLSEQAQDFLDFVLSAEGQAVVEENGEVPVDDGAEEFTGGDVSGEVQINGSTSVTPLIEKLTEEYNAVNPDVTFDIASTGSSAGVTAAIDGTADIGMSSRDITEEEEADLGGVESIAIDGIAVIVNPENPVDDITIDQLQSIYLNETTTWEEFE</sequence>
<feature type="domain" description="PBP" evidence="11">
    <location>
        <begin position="222"/>
        <end position="335"/>
    </location>
</feature>
<evidence type="ECO:0000259" key="11">
    <source>
        <dbReference type="Pfam" id="PF12849"/>
    </source>
</evidence>